<name>A0A401U9A3_9BACT</name>
<gene>
    <name evidence="5" type="ORF">SanaruYs_17010</name>
</gene>
<feature type="domain" description="Sortilin N-terminal" evidence="4">
    <location>
        <begin position="123"/>
        <end position="247"/>
    </location>
</feature>
<evidence type="ECO:0000313" key="6">
    <source>
        <dbReference type="Proteomes" id="UP000288227"/>
    </source>
</evidence>
<dbReference type="GO" id="GO:0010411">
    <property type="term" value="P:xyloglucan metabolic process"/>
    <property type="evidence" value="ECO:0007669"/>
    <property type="project" value="TreeGrafter"/>
</dbReference>
<keyword evidence="1" id="KW-0677">Repeat</keyword>
<comment type="caution">
    <text evidence="5">The sequence shown here is derived from an EMBL/GenBank/DDBJ whole genome shotgun (WGS) entry which is preliminary data.</text>
</comment>
<evidence type="ECO:0000256" key="3">
    <source>
        <dbReference type="SAM" id="MobiDB-lite"/>
    </source>
</evidence>
<sequence length="1082" mass="119997">MKKTIQCAMGILLILCGLTGFAQKLDMEKLKGLKPRAIGPAGMSGRITAIDAVVNNPDIIYAGAASGGVWRSNSGGVTWEPLFDSESTLSVGAIAIQQDNPAVVWVGTGEGNPRNSLNGGDGLYKTLDGGKTWKKVGLEKTRHIHRILIDPKNPNTVYVGAIGSPWGEHPERGVYKTIDGGATWERILFVDNKTGCGELVMDPANPNKLFANMWEHRRMPWTFSSGGPGSGLYVTHDGGKNWKKLSKKEGLPEGDVGRMGLAISRSKPNVVYALMEAKKNALYRSEDGGEKWTMVNDKGEIGDRPFYYFEIYVDPKNENRLYTIFSRVNVSEDGGKSFSQLLPYYGVHPDHHAWWINPENPNMIIDGNDGGLNISRDMGKTWVFADNIPVGQFYHINVDMAHPYNVYGGMQDNGSWVGPAYVWRNGGIRNSYWQEVLFGDGFDAAPDPDDNRYGYAMSQGGNLARFDLQTGFTKNLKPTHPNPDLKLRYNWNSALAQDPFNTATIYYGSQFVHKSTNKGDTWDIISPDLTTDDKSKQKQHDSGGMTMDATGAENHCTILTIAPSKVKQGVIWVGTDDGQIQVTQDGGKSWTNTTAKIAGMPKNAWVAQIQASTYNAGEAFVVVNNYRLFDYKPYLFHTKDFGATWVSIVTGTQVGESNYTLSVVQDPVEPKLMFLGTENGLFVSIDAAKNWTKWTNGYPAGVPTIDMVIHPREHDLVIGTFGRALYVFDDIRPLREMAKSTNVMTKTAHIFTPPDAYLVSIQQPSGPRFDANAVFNGENRQSGAMITYSVNKPAAVEASKPAENAKVKKGKEEAKPVAPAPAKSTVKYDSVKLEVYSDKGVLINTLRQKAPEENGVYRMSWMMNEKGERQPAREQRGGGGGGGFGGFGGTSVLPGTYKLRLLYGDQKDSTMITVKADPRMEVASSVYADRYNMLKDLQNLRASATTAADRLRESKEIVEEYEKKMKEAKRNDLKEAMDKTKAMKDSIEVIFDFMFGKVDKRQGIVRSPDPTPISYIQTAQGYVGRSRDPISDTDKRVYQHAVDKMATLTKRVNDFYETQWKPYRALMEKVNLSPFKDYDPIK</sequence>
<evidence type="ECO:0000259" key="4">
    <source>
        <dbReference type="Pfam" id="PF15902"/>
    </source>
</evidence>
<dbReference type="InterPro" id="IPR015943">
    <property type="entry name" value="WD40/YVTN_repeat-like_dom_sf"/>
</dbReference>
<dbReference type="SUPFAM" id="SSF50939">
    <property type="entry name" value="Sialidases"/>
    <property type="match status" value="1"/>
</dbReference>
<dbReference type="AlphaFoldDB" id="A0A401U9A3"/>
<dbReference type="InterPro" id="IPR052025">
    <property type="entry name" value="Xyloglucanase_GH74"/>
</dbReference>
<dbReference type="Proteomes" id="UP000288227">
    <property type="component" value="Unassembled WGS sequence"/>
</dbReference>
<dbReference type="Gene3D" id="2.130.10.10">
    <property type="entry name" value="YVTN repeat-like/Quinoprotein amine dehydrogenase"/>
    <property type="match status" value="5"/>
</dbReference>
<feature type="region of interest" description="Disordered" evidence="3">
    <location>
        <begin position="798"/>
        <end position="820"/>
    </location>
</feature>
<dbReference type="Pfam" id="PF15902">
    <property type="entry name" value="Sortilin-Vps10"/>
    <property type="match status" value="1"/>
</dbReference>
<reference evidence="5 6" key="1">
    <citation type="submission" date="2018-11" db="EMBL/GenBank/DDBJ databases">
        <title>Chryseotalea sanarue gen. nov., sp., nov., a member of the family Cytophagaceae, isolated from a brackish lake in Hamamatsu Japan.</title>
        <authorList>
            <person name="Maejima Y."/>
            <person name="Iino T."/>
            <person name="Muraguchi Y."/>
            <person name="Fukuda K."/>
            <person name="Ohkuma M."/>
            <person name="Moriuchi R."/>
            <person name="Dohra H."/>
            <person name="Kimbara K."/>
            <person name="Shintani M."/>
        </authorList>
    </citation>
    <scope>NUCLEOTIDE SEQUENCE [LARGE SCALE GENOMIC DNA]</scope>
    <source>
        <strain evidence="5 6">Ys</strain>
    </source>
</reference>
<evidence type="ECO:0000256" key="1">
    <source>
        <dbReference type="ARBA" id="ARBA00022737"/>
    </source>
</evidence>
<dbReference type="PANTHER" id="PTHR43739:SF5">
    <property type="entry name" value="EXO-ALPHA-SIALIDASE"/>
    <property type="match status" value="1"/>
</dbReference>
<dbReference type="CDD" id="cd15482">
    <property type="entry name" value="Sialidase_non-viral"/>
    <property type="match status" value="1"/>
</dbReference>
<keyword evidence="6" id="KW-1185">Reference proteome</keyword>
<dbReference type="InterPro" id="IPR036278">
    <property type="entry name" value="Sialidase_sf"/>
</dbReference>
<dbReference type="SUPFAM" id="SSF110296">
    <property type="entry name" value="Oligoxyloglucan reducing end-specific cellobiohydrolase"/>
    <property type="match status" value="1"/>
</dbReference>
<dbReference type="RefSeq" id="WP_246011877.1">
    <property type="nucleotide sequence ID" value="NZ_BHXQ01000003.1"/>
</dbReference>
<dbReference type="EMBL" id="BHXQ01000003">
    <property type="protein sequence ID" value="GCC51476.1"/>
    <property type="molecule type" value="Genomic_DNA"/>
</dbReference>
<dbReference type="InterPro" id="IPR031778">
    <property type="entry name" value="Sortilin_N"/>
</dbReference>
<organism evidence="5 6">
    <name type="scientific">Chryseotalea sanaruensis</name>
    <dbReference type="NCBI Taxonomy" id="2482724"/>
    <lineage>
        <taxon>Bacteria</taxon>
        <taxon>Pseudomonadati</taxon>
        <taxon>Bacteroidota</taxon>
        <taxon>Cytophagia</taxon>
        <taxon>Cytophagales</taxon>
        <taxon>Chryseotaleaceae</taxon>
        <taxon>Chryseotalea</taxon>
    </lineage>
</organism>
<protein>
    <recommendedName>
        <fullName evidence="4">Sortilin N-terminal domain-containing protein</fullName>
    </recommendedName>
</protein>
<evidence type="ECO:0000313" key="5">
    <source>
        <dbReference type="EMBL" id="GCC51476.1"/>
    </source>
</evidence>
<feature type="coiled-coil region" evidence="2">
    <location>
        <begin position="934"/>
        <end position="983"/>
    </location>
</feature>
<feature type="compositionally biased region" description="Basic and acidic residues" evidence="3">
    <location>
        <begin position="803"/>
        <end position="815"/>
    </location>
</feature>
<keyword evidence="2" id="KW-0175">Coiled coil</keyword>
<accession>A0A401U9A3</accession>
<dbReference type="PANTHER" id="PTHR43739">
    <property type="entry name" value="XYLOGLUCANASE (EUROFUNG)"/>
    <property type="match status" value="1"/>
</dbReference>
<proteinExistence type="predicted"/>
<evidence type="ECO:0000256" key="2">
    <source>
        <dbReference type="SAM" id="Coils"/>
    </source>
</evidence>